<feature type="binding site" evidence="6">
    <location>
        <position position="106"/>
    </location>
    <ligand>
        <name>(6R)-10-formyltetrahydrofolate</name>
        <dbReference type="ChEBI" id="CHEBI:195366"/>
    </ligand>
</feature>
<comment type="function">
    <text evidence="6">Catalyzes the transfer of a formyl group from 10-formyltetrahydrofolate to 5-phospho-ribosyl-glycinamide (GAR), producing 5-phospho-ribosyl-N-formylglycinamide (FGAR) and tetrahydrofolate.</text>
</comment>
<comment type="similarity">
    <text evidence="4 6">Belongs to the GART family.</text>
</comment>
<dbReference type="Gene3D" id="3.40.50.170">
    <property type="entry name" value="Formyl transferase, N-terminal domain"/>
    <property type="match status" value="1"/>
</dbReference>
<dbReference type="EMBL" id="JAHESF010000027">
    <property type="protein sequence ID" value="MBT1699612.1"/>
    <property type="molecule type" value="Genomic_DNA"/>
</dbReference>
<keyword evidence="9" id="KW-1185">Reference proteome</keyword>
<dbReference type="InterPro" id="IPR001555">
    <property type="entry name" value="GART_AS"/>
</dbReference>
<dbReference type="RefSeq" id="WP_254167678.1">
    <property type="nucleotide sequence ID" value="NZ_JAHESF010000027.1"/>
</dbReference>
<comment type="catalytic activity">
    <reaction evidence="5 6">
        <text>N(1)-(5-phospho-beta-D-ribosyl)glycinamide + (6R)-10-formyltetrahydrofolate = N(2)-formyl-N(1)-(5-phospho-beta-D-ribosyl)glycinamide + (6S)-5,6,7,8-tetrahydrofolate + H(+)</text>
        <dbReference type="Rhea" id="RHEA:15053"/>
        <dbReference type="ChEBI" id="CHEBI:15378"/>
        <dbReference type="ChEBI" id="CHEBI:57453"/>
        <dbReference type="ChEBI" id="CHEBI:143788"/>
        <dbReference type="ChEBI" id="CHEBI:147286"/>
        <dbReference type="ChEBI" id="CHEBI:195366"/>
        <dbReference type="EC" id="2.1.2.2"/>
    </reaction>
</comment>
<dbReference type="GO" id="GO:0005829">
    <property type="term" value="C:cytosol"/>
    <property type="evidence" value="ECO:0007669"/>
    <property type="project" value="TreeGrafter"/>
</dbReference>
<keyword evidence="3 6" id="KW-0658">Purine biosynthesis</keyword>
<accession>A0AAP2DRD9</accession>
<dbReference type="HAMAP" id="MF_01930">
    <property type="entry name" value="PurN"/>
    <property type="match status" value="1"/>
</dbReference>
<evidence type="ECO:0000259" key="7">
    <source>
        <dbReference type="Pfam" id="PF00551"/>
    </source>
</evidence>
<protein>
    <recommendedName>
        <fullName evidence="6">Phosphoribosylglycinamide formyltransferase</fullName>
        <ecNumber evidence="6">2.1.2.2</ecNumber>
    </recommendedName>
    <alternativeName>
        <fullName evidence="6">5'-phosphoribosylglycinamide transformylase</fullName>
    </alternativeName>
    <alternativeName>
        <fullName evidence="6">GAR transformylase</fullName>
        <shortName evidence="6">GART</shortName>
    </alternativeName>
</protein>
<evidence type="ECO:0000256" key="4">
    <source>
        <dbReference type="ARBA" id="ARBA00038440"/>
    </source>
</evidence>
<dbReference type="CDD" id="cd08645">
    <property type="entry name" value="FMT_core_GART"/>
    <property type="match status" value="1"/>
</dbReference>
<dbReference type="PANTHER" id="PTHR43369:SF2">
    <property type="entry name" value="PHOSPHORIBOSYLGLYCINAMIDE FORMYLTRANSFERASE"/>
    <property type="match status" value="1"/>
</dbReference>
<feature type="binding site" evidence="6">
    <location>
        <begin position="16"/>
        <end position="18"/>
    </location>
    <ligand>
        <name>N(1)-(5-phospho-beta-D-ribosyl)glycinamide</name>
        <dbReference type="ChEBI" id="CHEBI:143788"/>
    </ligand>
</feature>
<feature type="active site" description="Proton donor" evidence="6">
    <location>
        <position position="108"/>
    </location>
</feature>
<evidence type="ECO:0000256" key="1">
    <source>
        <dbReference type="ARBA" id="ARBA00005054"/>
    </source>
</evidence>
<dbReference type="PROSITE" id="PS00373">
    <property type="entry name" value="GART"/>
    <property type="match status" value="1"/>
</dbReference>
<dbReference type="EC" id="2.1.2.2" evidence="6"/>
<keyword evidence="2 6" id="KW-0808">Transferase</keyword>
<evidence type="ECO:0000256" key="3">
    <source>
        <dbReference type="ARBA" id="ARBA00022755"/>
    </source>
</evidence>
<reference evidence="8 9" key="1">
    <citation type="submission" date="2021-05" db="EMBL/GenBank/DDBJ databases">
        <title>A Polyphasic approach of four new species of the genus Ohtaekwangia: Ohtaekwangia histidinii sp. nov., Ohtaekwangia cretensis sp. nov., Ohtaekwangia indiensis sp. nov., Ohtaekwangia reichenbachii sp. nov. from diverse environment.</title>
        <authorList>
            <person name="Octaviana S."/>
        </authorList>
    </citation>
    <scope>NUCLEOTIDE SEQUENCE [LARGE SCALE GENOMIC DNA]</scope>
    <source>
        <strain evidence="8 9">PWU4</strain>
    </source>
</reference>
<proteinExistence type="inferred from homology"/>
<dbReference type="InterPro" id="IPR036477">
    <property type="entry name" value="Formyl_transf_N_sf"/>
</dbReference>
<dbReference type="Pfam" id="PF00551">
    <property type="entry name" value="Formyl_trans_N"/>
    <property type="match status" value="1"/>
</dbReference>
<dbReference type="Proteomes" id="UP001319200">
    <property type="component" value="Unassembled WGS sequence"/>
</dbReference>
<dbReference type="InterPro" id="IPR002376">
    <property type="entry name" value="Formyl_transf_N"/>
</dbReference>
<evidence type="ECO:0000313" key="9">
    <source>
        <dbReference type="Proteomes" id="UP001319200"/>
    </source>
</evidence>
<comment type="caution">
    <text evidence="6">Lacks conserved residue(s) required for the propagation of feature annotation.</text>
</comment>
<dbReference type="PANTHER" id="PTHR43369">
    <property type="entry name" value="PHOSPHORIBOSYLGLYCINAMIDE FORMYLTRANSFERASE"/>
    <property type="match status" value="1"/>
</dbReference>
<dbReference type="AlphaFoldDB" id="A0AAP2DRD9"/>
<dbReference type="SUPFAM" id="SSF53328">
    <property type="entry name" value="Formyltransferase"/>
    <property type="match status" value="1"/>
</dbReference>
<comment type="caution">
    <text evidence="8">The sequence shown here is derived from an EMBL/GenBank/DDBJ whole genome shotgun (WGS) entry which is preliminary data.</text>
</comment>
<feature type="binding site" evidence="6">
    <location>
        <position position="62"/>
    </location>
    <ligand>
        <name>(6R)-10-formyltetrahydrofolate</name>
        <dbReference type="ChEBI" id="CHEBI:195366"/>
    </ligand>
</feature>
<gene>
    <name evidence="6" type="primary">purN</name>
    <name evidence="8" type="ORF">KK083_22120</name>
</gene>
<sequence length="194" mass="22007">MSSPEIRIAVLVSGSGSNAEVIIRYFKDHPRIKVALLLSNNPQAYALERARRLEVPARAFSREDFKEEGAVLQWLKEDKITHIVLAGFLWLIPRYLITAYPDRIINIHPALLPKFGGKGMYGAKVHEAVKAAGETETGITIHLVNEHYDEGRTLFQGRCKVEDNHSPLEIAACVQKLEHEHYPRVIERWTTGEM</sequence>
<evidence type="ECO:0000313" key="8">
    <source>
        <dbReference type="EMBL" id="MBT1699612.1"/>
    </source>
</evidence>
<organism evidence="8 9">
    <name type="scientific">Chryseosolibacter histidini</name>
    <dbReference type="NCBI Taxonomy" id="2782349"/>
    <lineage>
        <taxon>Bacteria</taxon>
        <taxon>Pseudomonadati</taxon>
        <taxon>Bacteroidota</taxon>
        <taxon>Cytophagia</taxon>
        <taxon>Cytophagales</taxon>
        <taxon>Chryseotaleaceae</taxon>
        <taxon>Chryseosolibacter</taxon>
    </lineage>
</organism>
<dbReference type="InterPro" id="IPR004607">
    <property type="entry name" value="GART"/>
</dbReference>
<evidence type="ECO:0000256" key="6">
    <source>
        <dbReference type="HAMAP-Rule" id="MF_01930"/>
    </source>
</evidence>
<feature type="site" description="Raises pKa of active site His" evidence="6">
    <location>
        <position position="149"/>
    </location>
</feature>
<dbReference type="GO" id="GO:0006189">
    <property type="term" value="P:'de novo' IMP biosynthetic process"/>
    <property type="evidence" value="ECO:0007669"/>
    <property type="project" value="UniProtKB-UniRule"/>
</dbReference>
<feature type="domain" description="Formyl transferase N-terminal" evidence="7">
    <location>
        <begin position="7"/>
        <end position="186"/>
    </location>
</feature>
<dbReference type="GO" id="GO:0004644">
    <property type="term" value="F:phosphoribosylglycinamide formyltransferase activity"/>
    <property type="evidence" value="ECO:0007669"/>
    <property type="project" value="UniProtKB-UniRule"/>
</dbReference>
<evidence type="ECO:0000256" key="5">
    <source>
        <dbReference type="ARBA" id="ARBA00047664"/>
    </source>
</evidence>
<comment type="pathway">
    <text evidence="1 6">Purine metabolism; IMP biosynthesis via de novo pathway; N(2)-formyl-N(1)-(5-phospho-D-ribosyl)glycinamide from N(1)-(5-phospho-D-ribosyl)glycinamide (10-formyl THF route): step 1/1.</text>
</comment>
<evidence type="ECO:0000256" key="2">
    <source>
        <dbReference type="ARBA" id="ARBA00022679"/>
    </source>
</evidence>
<name>A0AAP2DRD9_9BACT</name>